<gene>
    <name evidence="4" type="ORF">ABH943_008706</name>
</gene>
<keyword evidence="4" id="KW-0436">Ligase</keyword>
<organism evidence="4 5">
    <name type="scientific">Caballeronia udeis</name>
    <dbReference type="NCBI Taxonomy" id="1232866"/>
    <lineage>
        <taxon>Bacteria</taxon>
        <taxon>Pseudomonadati</taxon>
        <taxon>Pseudomonadota</taxon>
        <taxon>Betaproteobacteria</taxon>
        <taxon>Burkholderiales</taxon>
        <taxon>Burkholderiaceae</taxon>
        <taxon>Caballeronia</taxon>
    </lineage>
</organism>
<keyword evidence="1" id="KW-0547">Nucleotide-binding</keyword>
<keyword evidence="5" id="KW-1185">Reference proteome</keyword>
<proteinExistence type="predicted"/>
<dbReference type="EMBL" id="JBIYDN010000057">
    <property type="protein sequence ID" value="MFK4448662.1"/>
    <property type="molecule type" value="Genomic_DNA"/>
</dbReference>
<evidence type="ECO:0000313" key="5">
    <source>
        <dbReference type="Proteomes" id="UP001620514"/>
    </source>
</evidence>
<dbReference type="PANTHER" id="PTHR43272:SF33">
    <property type="entry name" value="AMP-BINDING DOMAIN-CONTAINING PROTEIN-RELATED"/>
    <property type="match status" value="1"/>
</dbReference>
<evidence type="ECO:0000259" key="3">
    <source>
        <dbReference type="Pfam" id="PF00501"/>
    </source>
</evidence>
<dbReference type="Proteomes" id="UP001620514">
    <property type="component" value="Unassembled WGS sequence"/>
</dbReference>
<dbReference type="Pfam" id="PF00501">
    <property type="entry name" value="AMP-binding"/>
    <property type="match status" value="1"/>
</dbReference>
<evidence type="ECO:0000313" key="4">
    <source>
        <dbReference type="EMBL" id="MFK4448662.1"/>
    </source>
</evidence>
<dbReference type="Gene3D" id="3.40.50.12780">
    <property type="entry name" value="N-terminal domain of ligase-like"/>
    <property type="match status" value="1"/>
</dbReference>
<evidence type="ECO:0000256" key="1">
    <source>
        <dbReference type="ARBA" id="ARBA00022741"/>
    </source>
</evidence>
<comment type="caution">
    <text evidence="4">The sequence shown here is derived from an EMBL/GenBank/DDBJ whole genome shotgun (WGS) entry which is preliminary data.</text>
</comment>
<feature type="domain" description="AMP-dependent synthetase/ligase" evidence="3">
    <location>
        <begin position="159"/>
        <end position="350"/>
    </location>
</feature>
<accession>A0ABW8N3V7</accession>
<evidence type="ECO:0000256" key="2">
    <source>
        <dbReference type="ARBA" id="ARBA00022840"/>
    </source>
</evidence>
<dbReference type="GO" id="GO:0004467">
    <property type="term" value="F:long-chain fatty acid-CoA ligase activity"/>
    <property type="evidence" value="ECO:0007669"/>
    <property type="project" value="UniProtKB-EC"/>
</dbReference>
<reference evidence="4 5" key="1">
    <citation type="submission" date="2024-10" db="EMBL/GenBank/DDBJ databases">
        <authorList>
            <person name="Deangelis K."/>
            <person name="Huntemann M."/>
            <person name="Clum A."/>
            <person name="Wang J."/>
            <person name="Palaniappan K."/>
            <person name="Ritter S."/>
            <person name="Chen I.-M."/>
            <person name="Stamatis D."/>
            <person name="Reddy T."/>
            <person name="O'Malley R."/>
            <person name="Daum C."/>
            <person name="Ng V."/>
            <person name="Ivanova N."/>
            <person name="Kyrpides N."/>
            <person name="Woyke T."/>
        </authorList>
    </citation>
    <scope>NUCLEOTIDE SEQUENCE [LARGE SCALE GENOMIC DNA]</scope>
    <source>
        <strain evidence="4 5">GAS97</strain>
    </source>
</reference>
<dbReference type="PANTHER" id="PTHR43272">
    <property type="entry name" value="LONG-CHAIN-FATTY-ACID--COA LIGASE"/>
    <property type="match status" value="1"/>
</dbReference>
<dbReference type="InterPro" id="IPR042099">
    <property type="entry name" value="ANL_N_sf"/>
</dbReference>
<dbReference type="InterPro" id="IPR020845">
    <property type="entry name" value="AMP-binding_CS"/>
</dbReference>
<dbReference type="RefSeq" id="WP_404615132.1">
    <property type="nucleotide sequence ID" value="NZ_JBIYDN010000057.1"/>
</dbReference>
<dbReference type="InterPro" id="IPR000873">
    <property type="entry name" value="AMP-dep_synth/lig_dom"/>
</dbReference>
<keyword evidence="2" id="KW-0067">ATP-binding</keyword>
<reference evidence="4 5" key="2">
    <citation type="submission" date="2024-11" db="EMBL/GenBank/DDBJ databases">
        <title>Using genomics to understand microbial adaptation to soil warming.</title>
        <authorList>
            <person name="Deangelis K.M. PhD."/>
        </authorList>
    </citation>
    <scope>NUCLEOTIDE SEQUENCE [LARGE SCALE GENOMIC DNA]</scope>
    <source>
        <strain evidence="4 5">GAS97</strain>
    </source>
</reference>
<protein>
    <submittedName>
        <fullName evidence="4">Long-chain acyl-CoA synthetase</fullName>
        <ecNumber evidence="4">6.2.1.3</ecNumber>
    </submittedName>
</protein>
<dbReference type="Pfam" id="PF23562">
    <property type="entry name" value="AMP-binding_C_3"/>
    <property type="match status" value="1"/>
</dbReference>
<dbReference type="EC" id="6.2.1.3" evidence="4"/>
<dbReference type="PROSITE" id="PS00455">
    <property type="entry name" value="AMP_BINDING"/>
    <property type="match status" value="1"/>
</dbReference>
<name>A0ABW8N3V7_9BURK</name>
<sequence>MNIVNKVRTGEGKSPTKKIFFFREGSLKSISHQRFDVTAEVLAERMHHAGLARGNKIGVLARNGLEWLLVDVAALKLGLVTAGFEFARFNDPAALIERYELRGFYSERGSSGMTGVDIGQLLQGLNLFSKQDQSAEAPVPPQGVGRMTKGSGMREWSGYERDDVTTIKFTSGSTGEPKGLGATAGSIDSSIRAVQTILSHGGDDNLLVFLPLSLLQQRYWVYSALVYEHDVTVVPMEFALAAAAAVEPTVIMGVPAFYEGLRKKIDGAGLEANDVQRRRACAESLLGTRIRYLWTGSAPAAPETLRSFDAIGMPLYEGYGMNETCIVSKNFPGAHRRGSVGKVLPNKRIRFDRNGVLIVGSEYPVNKSYTYCRDGDSERVFLPGGEVYTGDIGYQDEEGYLYIQGRADDILVLTSGRNVATRHIEEAIKGHKEVEECILIGSGRPYVTAVLSHISIGSSGNQGSARYQQESEERIRVYIDELNGTLPGEERVLRFFIAPVPFSVEGGTLTSQFKPKKREIAQLYSRDIDKMYGVCA</sequence>
<dbReference type="SUPFAM" id="SSF56801">
    <property type="entry name" value="Acetyl-CoA synthetase-like"/>
    <property type="match status" value="1"/>
</dbReference>